<reference evidence="3" key="1">
    <citation type="journal article" date="2019" name="Int. J. Syst. Evol. Microbiol.">
        <title>The Global Catalogue of Microorganisms (GCM) 10K type strain sequencing project: providing services to taxonomists for standard genome sequencing and annotation.</title>
        <authorList>
            <consortium name="The Broad Institute Genomics Platform"/>
            <consortium name="The Broad Institute Genome Sequencing Center for Infectious Disease"/>
            <person name="Wu L."/>
            <person name="Ma J."/>
        </authorList>
    </citation>
    <scope>NUCLEOTIDE SEQUENCE [LARGE SCALE GENOMIC DNA]</scope>
    <source>
        <strain evidence="3">JCM 18303</strain>
    </source>
</reference>
<dbReference type="Pfam" id="PF05729">
    <property type="entry name" value="NACHT"/>
    <property type="match status" value="1"/>
</dbReference>
<organism evidence="2 3">
    <name type="scientific">Pseudonocardia eucalypti</name>
    <dbReference type="NCBI Taxonomy" id="648755"/>
    <lineage>
        <taxon>Bacteria</taxon>
        <taxon>Bacillati</taxon>
        <taxon>Actinomycetota</taxon>
        <taxon>Actinomycetes</taxon>
        <taxon>Pseudonocardiales</taxon>
        <taxon>Pseudonocardiaceae</taxon>
        <taxon>Pseudonocardia</taxon>
    </lineage>
</organism>
<dbReference type="SMART" id="SM00382">
    <property type="entry name" value="AAA"/>
    <property type="match status" value="1"/>
</dbReference>
<proteinExistence type="predicted"/>
<protein>
    <recommendedName>
        <fullName evidence="1">NERD domain-containing protein</fullName>
    </recommendedName>
</protein>
<evidence type="ECO:0000259" key="1">
    <source>
        <dbReference type="PROSITE" id="PS50965"/>
    </source>
</evidence>
<dbReference type="Pfam" id="PF08378">
    <property type="entry name" value="NERD"/>
    <property type="match status" value="1"/>
</dbReference>
<keyword evidence="3" id="KW-1185">Reference proteome</keyword>
<dbReference type="InterPro" id="IPR007111">
    <property type="entry name" value="NACHT_NTPase"/>
</dbReference>
<dbReference type="SUPFAM" id="SSF52540">
    <property type="entry name" value="P-loop containing nucleoside triphosphate hydrolases"/>
    <property type="match status" value="1"/>
</dbReference>
<dbReference type="Proteomes" id="UP001428817">
    <property type="component" value="Unassembled WGS sequence"/>
</dbReference>
<evidence type="ECO:0000313" key="3">
    <source>
        <dbReference type="Proteomes" id="UP001428817"/>
    </source>
</evidence>
<evidence type="ECO:0000313" key="2">
    <source>
        <dbReference type="EMBL" id="GAA5158121.1"/>
    </source>
</evidence>
<comment type="caution">
    <text evidence="2">The sequence shown here is derived from an EMBL/GenBank/DDBJ whole genome shotgun (WGS) entry which is preliminary data.</text>
</comment>
<dbReference type="InterPro" id="IPR027417">
    <property type="entry name" value="P-loop_NTPase"/>
</dbReference>
<dbReference type="PROSITE" id="PS50965">
    <property type="entry name" value="NERD"/>
    <property type="match status" value="1"/>
</dbReference>
<dbReference type="InterPro" id="IPR003593">
    <property type="entry name" value="AAA+_ATPase"/>
</dbReference>
<accession>A0ABP9Q7W0</accession>
<feature type="domain" description="NERD" evidence="1">
    <location>
        <begin position="13"/>
        <end position="131"/>
    </location>
</feature>
<dbReference type="Gene3D" id="3.40.50.300">
    <property type="entry name" value="P-loop containing nucleotide triphosphate hydrolases"/>
    <property type="match status" value="1"/>
</dbReference>
<sequence length="1111" mass="121176">MMSRVQIFWGSEPAHQSERDFLRTLGADFEQAGVDALVLANFYLCNALQVDFLVITSKSVCHIELKNYDGKLRGGRNGAWQVRDANGSWREMSSVNPYEQTVRQRFALSDDLQAFATKHGELARPPRGQFYRWFESVTCIFPKMAVGSKVPSDYKVQTLGYPETVSLACGTDTSFPWTLGDWLEFVKFLGLTAAATTPRDDRENVVDIVAAYQQAFADVYRADLHEHVATPLIMDGAGSAQPIDQLLQAGKSVQLVGASGTGKSHLALHTALATSEQWLPILVRARTYEGRLSRLLDRSVAPMTVQTAQQLMGAAARASTPILLILDGFNECAASRREQLLADLLALRRRVSLLVLLTTQEVVQQPAGFELTAISMGALSASDRRAVLASYNAAAIADMCEPFQTAFELSMAASCAAELAVPVSRGQLFDAFVRQSLSDLPAPAATRAALRQLALQMDEALVVALPIDVARRRAERAVGTSAEAYVTLDNLFHCRLVRLQQGSFAFAHELIGRFLVGEALLLESQHPERVVTELKRPRHADLVELVLPLEPELPRLRGLLDGLASAKLYLMAAESELGAVAARVAAAELHDVAGKLTALMGRAELRVVDLDSHPRAVLSEVLLTDADAAKLTALAQLLPAQEYLAEAIALLDATDRVLGRAKGHAGWELGRRLPPSALAATVASGLSGGPTPRLPAALVIEGCEHGRYDREFGRRPGPRVEPHILHELIDGTVPTSFSRLTLLCVLCKTIDDSEVARAFPVLLEKCWRSGAYHVRLQALEAAQMISQTVTADTREQIVSLLEGFDVSNNIMLSSMLVDVLNTYGLVEPPGSVEAIADDIQSLLIAPESDKVYRAAYYIYSSQFEDVVAAPYCEAIAKLAPDDRSQLLSLAARGGGYSPLFVASLMGELMRAPSPAVLPAFRYHVRYPPADSGAPQEDTACFVRAFQGLAIVGAPFELLPEPSSGDQAAWSCYAEIVYLLNCPDINEHADRLAAVWQRLVEDLSHAAVDPMYQFDHAWILDHEDAGRLSLMPQILKVCRNDVGRLLEPALEDLADLTSIFNHVDPLRRGKFVIRTLGQTGSKHVIQSLERYVEDPDLGPTALEAIRALRAND</sequence>
<gene>
    <name evidence="2" type="ORF">GCM10023321_37430</name>
</gene>
<dbReference type="EMBL" id="BAABJP010000015">
    <property type="protein sequence ID" value="GAA5158121.1"/>
    <property type="molecule type" value="Genomic_DNA"/>
</dbReference>
<name>A0ABP9Q7W0_9PSEU</name>
<dbReference type="InterPro" id="IPR011528">
    <property type="entry name" value="NERD"/>
</dbReference>